<gene>
    <name evidence="1" type="ORF">TJEJU_3279</name>
</gene>
<sequence>MEALESFKDFMDPNPVLSHRFGVTFFAGGVIPNPIDFRFQKVRGINTEVQLETISEGGQNLHRHHLPNQINYNNLILERGVVSPSVSRVSPTELLSPLNLEFNNTFSRFQFTPSNVLITLFKNDQGIPAASWLFLKAYPVKWSVSDLDATSNSVLIDTMELAYSRFQSIRL</sequence>
<dbReference type="AlphaFoldDB" id="A0A238UEU4"/>
<dbReference type="InterPro" id="IPR011747">
    <property type="entry name" value="CHP02241"/>
</dbReference>
<dbReference type="Proteomes" id="UP000215214">
    <property type="component" value="Chromosome TJEJU"/>
</dbReference>
<reference evidence="1 2" key="1">
    <citation type="submission" date="2017-07" db="EMBL/GenBank/DDBJ databases">
        <authorList>
            <person name="Sun Z.S."/>
            <person name="Albrecht U."/>
            <person name="Echele G."/>
            <person name="Lee C.C."/>
        </authorList>
    </citation>
    <scope>NUCLEOTIDE SEQUENCE [LARGE SCALE GENOMIC DNA]</scope>
    <source>
        <strain evidence="2">type strain: KCTC 22618</strain>
    </source>
</reference>
<keyword evidence="2" id="KW-1185">Reference proteome</keyword>
<dbReference type="Pfam" id="PF06841">
    <property type="entry name" value="Phage_T4_gp19"/>
    <property type="match status" value="1"/>
</dbReference>
<evidence type="ECO:0008006" key="3">
    <source>
        <dbReference type="Google" id="ProtNLM"/>
    </source>
</evidence>
<protein>
    <recommendedName>
        <fullName evidence="3">Phage tail protein</fullName>
    </recommendedName>
</protein>
<proteinExistence type="predicted"/>
<accession>A0A238UEU4</accession>
<dbReference type="KEGG" id="tje:TJEJU_3279"/>
<dbReference type="GO" id="GO:0005198">
    <property type="term" value="F:structural molecule activity"/>
    <property type="evidence" value="ECO:0007669"/>
    <property type="project" value="InterPro"/>
</dbReference>
<dbReference type="PANTHER" id="PTHR38009">
    <property type="entry name" value="CONSERVED HYPOTHETICAL PHAGE TAIL PROTEIN"/>
    <property type="match status" value="1"/>
</dbReference>
<evidence type="ECO:0000313" key="2">
    <source>
        <dbReference type="Proteomes" id="UP000215214"/>
    </source>
</evidence>
<dbReference type="EMBL" id="LT899436">
    <property type="protein sequence ID" value="SNR16930.1"/>
    <property type="molecule type" value="Genomic_DNA"/>
</dbReference>
<dbReference type="RefSeq" id="WP_197697485.1">
    <property type="nucleotide sequence ID" value="NZ_LT899436.1"/>
</dbReference>
<dbReference type="InterPro" id="IPR010667">
    <property type="entry name" value="Phage_T4_Gp19"/>
</dbReference>
<name>A0A238UEU4_9FLAO</name>
<organism evidence="1 2">
    <name type="scientific">Tenacibaculum jejuense</name>
    <dbReference type="NCBI Taxonomy" id="584609"/>
    <lineage>
        <taxon>Bacteria</taxon>
        <taxon>Pseudomonadati</taxon>
        <taxon>Bacteroidota</taxon>
        <taxon>Flavobacteriia</taxon>
        <taxon>Flavobacteriales</taxon>
        <taxon>Flavobacteriaceae</taxon>
        <taxon>Tenacibaculum</taxon>
    </lineage>
</organism>
<dbReference type="PANTHER" id="PTHR38009:SF1">
    <property type="entry name" value="CONSERVED HYPOTHETICAL PHAGE TAIL PROTEIN"/>
    <property type="match status" value="1"/>
</dbReference>
<dbReference type="NCBIfam" id="TIGR02241">
    <property type="entry name" value="conserved hypothetical phage tail region protein"/>
    <property type="match status" value="1"/>
</dbReference>
<evidence type="ECO:0000313" key="1">
    <source>
        <dbReference type="EMBL" id="SNR16930.1"/>
    </source>
</evidence>